<dbReference type="EMBL" id="DVJQ01000026">
    <property type="protein sequence ID" value="HIS73977.1"/>
    <property type="molecule type" value="Genomic_DNA"/>
</dbReference>
<accession>A0A9D1FIA9</accession>
<keyword evidence="2 3" id="KW-0802">TPR repeat</keyword>
<dbReference type="InterPro" id="IPR050498">
    <property type="entry name" value="Ycf3"/>
</dbReference>
<sequence>MSDKEILDIKNEAFALYSTNNKEEALQMLNRIPQNRRDEDVFVIIGNICDDLGQRGVAIENFNKASQVSSKAYKAYYNIGCILLKKKSYELAQKNFKMSIKCNKDFPYAYYNLASCYIAQEQYSKAKGQLVKAISLKADDKDFYINLAYCYKMLGNDKAAQKIIDSLNKVKTST</sequence>
<dbReference type="Proteomes" id="UP000886865">
    <property type="component" value="Unassembled WGS sequence"/>
</dbReference>
<name>A0A9D1FIA9_9BACT</name>
<evidence type="ECO:0000256" key="1">
    <source>
        <dbReference type="ARBA" id="ARBA00022737"/>
    </source>
</evidence>
<dbReference type="InterPro" id="IPR019734">
    <property type="entry name" value="TPR_rpt"/>
</dbReference>
<evidence type="ECO:0000256" key="2">
    <source>
        <dbReference type="ARBA" id="ARBA00022803"/>
    </source>
</evidence>
<dbReference type="InterPro" id="IPR011990">
    <property type="entry name" value="TPR-like_helical_dom_sf"/>
</dbReference>
<reference evidence="4" key="1">
    <citation type="submission" date="2020-10" db="EMBL/GenBank/DDBJ databases">
        <authorList>
            <person name="Gilroy R."/>
        </authorList>
    </citation>
    <scope>NUCLEOTIDE SEQUENCE</scope>
    <source>
        <strain evidence="4">CHK152-2871</strain>
    </source>
</reference>
<proteinExistence type="predicted"/>
<reference evidence="4" key="2">
    <citation type="journal article" date="2021" name="PeerJ">
        <title>Extensive microbial diversity within the chicken gut microbiome revealed by metagenomics and culture.</title>
        <authorList>
            <person name="Gilroy R."/>
            <person name="Ravi A."/>
            <person name="Getino M."/>
            <person name="Pursley I."/>
            <person name="Horton D.L."/>
            <person name="Alikhan N.F."/>
            <person name="Baker D."/>
            <person name="Gharbi K."/>
            <person name="Hall N."/>
            <person name="Watson M."/>
            <person name="Adriaenssens E.M."/>
            <person name="Foster-Nyarko E."/>
            <person name="Jarju S."/>
            <person name="Secka A."/>
            <person name="Antonio M."/>
            <person name="Oren A."/>
            <person name="Chaudhuri R.R."/>
            <person name="La Ragione R."/>
            <person name="Hildebrand F."/>
            <person name="Pallen M.J."/>
        </authorList>
    </citation>
    <scope>NUCLEOTIDE SEQUENCE</scope>
    <source>
        <strain evidence="4">CHK152-2871</strain>
    </source>
</reference>
<dbReference type="Pfam" id="PF13181">
    <property type="entry name" value="TPR_8"/>
    <property type="match status" value="1"/>
</dbReference>
<dbReference type="Pfam" id="PF14559">
    <property type="entry name" value="TPR_19"/>
    <property type="match status" value="1"/>
</dbReference>
<dbReference type="PANTHER" id="PTHR44858:SF1">
    <property type="entry name" value="UDP-N-ACETYLGLUCOSAMINE--PEPTIDE N-ACETYLGLUCOSAMINYLTRANSFERASE SPINDLY-RELATED"/>
    <property type="match status" value="1"/>
</dbReference>
<dbReference type="SMART" id="SM00028">
    <property type="entry name" value="TPR"/>
    <property type="match status" value="3"/>
</dbReference>
<dbReference type="PANTHER" id="PTHR44858">
    <property type="entry name" value="TETRATRICOPEPTIDE REPEAT PROTEIN 6"/>
    <property type="match status" value="1"/>
</dbReference>
<feature type="repeat" description="TPR" evidence="3">
    <location>
        <begin position="107"/>
        <end position="140"/>
    </location>
</feature>
<evidence type="ECO:0000313" key="5">
    <source>
        <dbReference type="Proteomes" id="UP000886865"/>
    </source>
</evidence>
<dbReference type="Gene3D" id="1.25.40.10">
    <property type="entry name" value="Tetratricopeptide repeat domain"/>
    <property type="match status" value="1"/>
</dbReference>
<keyword evidence="1" id="KW-0677">Repeat</keyword>
<comment type="caution">
    <text evidence="4">The sequence shown here is derived from an EMBL/GenBank/DDBJ whole genome shotgun (WGS) entry which is preliminary data.</text>
</comment>
<gene>
    <name evidence="4" type="ORF">IAA86_03035</name>
</gene>
<dbReference type="SUPFAM" id="SSF48452">
    <property type="entry name" value="TPR-like"/>
    <property type="match status" value="1"/>
</dbReference>
<dbReference type="AlphaFoldDB" id="A0A9D1FIA9"/>
<dbReference type="PROSITE" id="PS50005">
    <property type="entry name" value="TPR"/>
    <property type="match status" value="1"/>
</dbReference>
<protein>
    <submittedName>
        <fullName evidence="4">Tetratricopeptide repeat protein</fullName>
    </submittedName>
</protein>
<evidence type="ECO:0000256" key="3">
    <source>
        <dbReference type="PROSITE-ProRule" id="PRU00339"/>
    </source>
</evidence>
<evidence type="ECO:0000313" key="4">
    <source>
        <dbReference type="EMBL" id="HIS73977.1"/>
    </source>
</evidence>
<organism evidence="4 5">
    <name type="scientific">Candidatus Galligastranaerophilus intestinavium</name>
    <dbReference type="NCBI Taxonomy" id="2840836"/>
    <lineage>
        <taxon>Bacteria</taxon>
        <taxon>Candidatus Galligastranaerophilus</taxon>
    </lineage>
</organism>